<reference evidence="1" key="1">
    <citation type="submission" date="2020-02" db="EMBL/GenBank/DDBJ databases">
        <authorList>
            <person name="Meier V. D."/>
        </authorList>
    </citation>
    <scope>NUCLEOTIDE SEQUENCE</scope>
    <source>
        <strain evidence="1">AVDCRST_MAG84</strain>
    </source>
</reference>
<accession>A0A6J4P0Y0</accession>
<sequence length="128" mass="14333">MTFTEGCPGGRSQDFTLPRRGFLQKAASAALLFLASRSQLIVAALKGRSAPKFSLGDKVAIDWSDDWGGHFADFGEIVGLCYLPPENTWIYYVNWTHSNRTDGHNNGYPIFFEGESEITDRLRFSNHV</sequence>
<organism evidence="1">
    <name type="scientific">uncultured Microcoleus sp</name>
    <dbReference type="NCBI Taxonomy" id="259945"/>
    <lineage>
        <taxon>Bacteria</taxon>
        <taxon>Bacillati</taxon>
        <taxon>Cyanobacteriota</taxon>
        <taxon>Cyanophyceae</taxon>
        <taxon>Oscillatoriophycideae</taxon>
        <taxon>Oscillatoriales</taxon>
        <taxon>Microcoleaceae</taxon>
        <taxon>Microcoleus</taxon>
        <taxon>environmental samples</taxon>
    </lineage>
</organism>
<evidence type="ECO:0000313" key="1">
    <source>
        <dbReference type="EMBL" id="CAA9401978.1"/>
    </source>
</evidence>
<name>A0A6J4P0Y0_9CYAN</name>
<gene>
    <name evidence="1" type="ORF">AVDCRST_MAG84-6189</name>
</gene>
<dbReference type="EMBL" id="CADCTZ010001500">
    <property type="protein sequence ID" value="CAA9401978.1"/>
    <property type="molecule type" value="Genomic_DNA"/>
</dbReference>
<protein>
    <submittedName>
        <fullName evidence="1">Uncharacterized protein</fullName>
    </submittedName>
</protein>
<proteinExistence type="predicted"/>
<dbReference type="AlphaFoldDB" id="A0A6J4P0Y0"/>